<keyword evidence="2" id="KW-0808">Transferase</keyword>
<comment type="caution">
    <text evidence="2">The sequence shown here is derived from an EMBL/GenBank/DDBJ whole genome shotgun (WGS) entry which is preliminary data.</text>
</comment>
<protein>
    <submittedName>
        <fullName evidence="2">Thymidylate kinase</fullName>
    </submittedName>
</protein>
<sequence length="207" mass="24185">MTKYIIISGIDGSGKTTVIKTLKTKLESQGKSVEYIWMRYNHYLIKGMNALARLLHLSVKVHNAMGTIWEHRLYKCPLFCKLYILCSYIDNIIAKRKVTKLTSDFVICDRWVNDILIDLGAECRINNILESKWYDRFHTIIPSNTFQFIVIRNIDDILNCRVENNTNPDFQYRFDLYNKLASKSNVHVIDNTGSIENSVMQILRIIE</sequence>
<reference evidence="2 3" key="1">
    <citation type="journal article" date="2019" name="Nat. Med.">
        <title>A library of human gut bacterial isolates paired with longitudinal multiomics data enables mechanistic microbiome research.</title>
        <authorList>
            <person name="Poyet M."/>
            <person name="Groussin M."/>
            <person name="Gibbons S.M."/>
            <person name="Avila-Pacheco J."/>
            <person name="Jiang X."/>
            <person name="Kearney S.M."/>
            <person name="Perrotta A.R."/>
            <person name="Berdy B."/>
            <person name="Zhao S."/>
            <person name="Lieberman T.D."/>
            <person name="Swanson P.K."/>
            <person name="Smith M."/>
            <person name="Roesemann S."/>
            <person name="Alexander J.E."/>
            <person name="Rich S.A."/>
            <person name="Livny J."/>
            <person name="Vlamakis H."/>
            <person name="Clish C."/>
            <person name="Bullock K."/>
            <person name="Deik A."/>
            <person name="Scott J."/>
            <person name="Pierce K.A."/>
            <person name="Xavier R.J."/>
            <person name="Alm E.J."/>
        </authorList>
    </citation>
    <scope>NUCLEOTIDE SEQUENCE [LARGE SCALE GENOMIC DNA]</scope>
    <source>
        <strain evidence="1 3">BIOML-A25</strain>
        <strain evidence="2">BIOML-A8</strain>
    </source>
</reference>
<dbReference type="SUPFAM" id="SSF52540">
    <property type="entry name" value="P-loop containing nucleoside triphosphate hydrolases"/>
    <property type="match status" value="1"/>
</dbReference>
<dbReference type="EMBL" id="VVZE01000001">
    <property type="protein sequence ID" value="KAA5388548.1"/>
    <property type="molecule type" value="Genomic_DNA"/>
</dbReference>
<dbReference type="EMBL" id="VVZV01000001">
    <property type="protein sequence ID" value="KAA5325190.1"/>
    <property type="molecule type" value="Genomic_DNA"/>
</dbReference>
<proteinExistence type="predicted"/>
<dbReference type="GO" id="GO:0016301">
    <property type="term" value="F:kinase activity"/>
    <property type="evidence" value="ECO:0007669"/>
    <property type="project" value="UniProtKB-KW"/>
</dbReference>
<evidence type="ECO:0000313" key="3">
    <source>
        <dbReference type="Proteomes" id="UP000481700"/>
    </source>
</evidence>
<evidence type="ECO:0000313" key="1">
    <source>
        <dbReference type="EMBL" id="KAA5325190.1"/>
    </source>
</evidence>
<organism evidence="2">
    <name type="scientific">Phocaeicola dorei</name>
    <dbReference type="NCBI Taxonomy" id="357276"/>
    <lineage>
        <taxon>Bacteria</taxon>
        <taxon>Pseudomonadati</taxon>
        <taxon>Bacteroidota</taxon>
        <taxon>Bacteroidia</taxon>
        <taxon>Bacteroidales</taxon>
        <taxon>Bacteroidaceae</taxon>
        <taxon>Phocaeicola</taxon>
    </lineage>
</organism>
<dbReference type="RefSeq" id="WP_117542691.1">
    <property type="nucleotide sequence ID" value="NZ_JAWQDQ010000010.1"/>
</dbReference>
<gene>
    <name evidence="2" type="ORF">F2Y44_00755</name>
    <name evidence="1" type="ORF">F2Z07_01405</name>
</gene>
<evidence type="ECO:0000313" key="2">
    <source>
        <dbReference type="EMBL" id="KAA5388548.1"/>
    </source>
</evidence>
<accession>A0A6L3JBT6</accession>
<dbReference type="InterPro" id="IPR027417">
    <property type="entry name" value="P-loop_NTPase"/>
</dbReference>
<name>A0A6L3JBT6_9BACT</name>
<dbReference type="Gene3D" id="3.40.50.300">
    <property type="entry name" value="P-loop containing nucleotide triphosphate hydrolases"/>
    <property type="match status" value="1"/>
</dbReference>
<dbReference type="AlphaFoldDB" id="A0A6L3JBT6"/>
<dbReference type="Proteomes" id="UP000481700">
    <property type="component" value="Unassembled WGS sequence"/>
</dbReference>
<keyword evidence="2" id="KW-0418">Kinase</keyword>